<dbReference type="GO" id="GO:0005737">
    <property type="term" value="C:cytoplasm"/>
    <property type="evidence" value="ECO:0007669"/>
    <property type="project" value="TreeGrafter"/>
</dbReference>
<feature type="domain" description="NAD-dependent epimerase/dehydratase" evidence="2">
    <location>
        <begin position="4"/>
        <end position="188"/>
    </location>
</feature>
<dbReference type="Pfam" id="PF01370">
    <property type="entry name" value="Epimerase"/>
    <property type="match status" value="1"/>
</dbReference>
<sequence length="316" mass="32866">MKAVVLGVSGMTGRAVAAALADAGHEVVGTGRSPDGFPPALRERGVVFSRSDRDDPAQVRAALADGADVVVDVVAYTAAHARSVLEASADVGSVVVVSSKAVYRDARGRHSNSDDPPDFGRPVTEDTPLLAPDWSGQYRSREGYGPNKAAVEELYRGADVPVSVLRPSRIHGPGSAQPRERWVVDRVLAGQRTFRLPHAVTAGNHTTAAANLAALALLCAQRPAHRVLNSADPGTPTAAEVVTAVAAAMGVEVEVVDDDGGPDGEPSPWSTWPPFFLDTSASEAAGHRPVGTHAATVGACVEELLRRSRSQARGSS</sequence>
<accession>A0A5C8ZHU6</accession>
<dbReference type="OrthoDB" id="4820988at2"/>
<feature type="region of interest" description="Disordered" evidence="1">
    <location>
        <begin position="106"/>
        <end position="138"/>
    </location>
</feature>
<dbReference type="Gene3D" id="3.40.50.720">
    <property type="entry name" value="NAD(P)-binding Rossmann-like Domain"/>
    <property type="match status" value="1"/>
</dbReference>
<comment type="caution">
    <text evidence="3">The sequence shown here is derived from an EMBL/GenBank/DDBJ whole genome shotgun (WGS) entry which is preliminary data.</text>
</comment>
<dbReference type="GO" id="GO:0004029">
    <property type="term" value="F:aldehyde dehydrogenase (NAD+) activity"/>
    <property type="evidence" value="ECO:0007669"/>
    <property type="project" value="TreeGrafter"/>
</dbReference>
<organism evidence="3 4">
    <name type="scientific">Quadrisphaera setariae</name>
    <dbReference type="NCBI Taxonomy" id="2593304"/>
    <lineage>
        <taxon>Bacteria</taxon>
        <taxon>Bacillati</taxon>
        <taxon>Actinomycetota</taxon>
        <taxon>Actinomycetes</taxon>
        <taxon>Kineosporiales</taxon>
        <taxon>Kineosporiaceae</taxon>
        <taxon>Quadrisphaera</taxon>
    </lineage>
</organism>
<name>A0A5C8ZHU6_9ACTN</name>
<dbReference type="PANTHER" id="PTHR48079">
    <property type="entry name" value="PROTEIN YEEZ"/>
    <property type="match status" value="1"/>
</dbReference>
<evidence type="ECO:0000256" key="1">
    <source>
        <dbReference type="SAM" id="MobiDB-lite"/>
    </source>
</evidence>
<dbReference type="RefSeq" id="WP_147925877.1">
    <property type="nucleotide sequence ID" value="NZ_VKAC01000004.1"/>
</dbReference>
<evidence type="ECO:0000313" key="3">
    <source>
        <dbReference type="EMBL" id="TXR56748.1"/>
    </source>
</evidence>
<reference evidence="3 4" key="1">
    <citation type="submission" date="2019-07" db="EMBL/GenBank/DDBJ databases">
        <title>Quadrisphaera sp. strain DD2A genome sequencing and assembly.</title>
        <authorList>
            <person name="Kim I."/>
        </authorList>
    </citation>
    <scope>NUCLEOTIDE SEQUENCE [LARGE SCALE GENOMIC DNA]</scope>
    <source>
        <strain evidence="3 4">DD2A</strain>
    </source>
</reference>
<dbReference type="SUPFAM" id="SSF51735">
    <property type="entry name" value="NAD(P)-binding Rossmann-fold domains"/>
    <property type="match status" value="1"/>
</dbReference>
<dbReference type="AlphaFoldDB" id="A0A5C8ZHU6"/>
<proteinExistence type="predicted"/>
<keyword evidence="4" id="KW-1185">Reference proteome</keyword>
<protein>
    <submittedName>
        <fullName evidence="3">NAD-dependent epimerase/dehydratase family protein</fullName>
    </submittedName>
</protein>
<evidence type="ECO:0000259" key="2">
    <source>
        <dbReference type="Pfam" id="PF01370"/>
    </source>
</evidence>
<dbReference type="InterPro" id="IPR001509">
    <property type="entry name" value="Epimerase_deHydtase"/>
</dbReference>
<dbReference type="PANTHER" id="PTHR48079:SF6">
    <property type="entry name" value="NAD(P)-BINDING DOMAIN-CONTAINING PROTEIN-RELATED"/>
    <property type="match status" value="1"/>
</dbReference>
<dbReference type="Proteomes" id="UP000321234">
    <property type="component" value="Unassembled WGS sequence"/>
</dbReference>
<gene>
    <name evidence="3" type="ORF">FMM08_08395</name>
</gene>
<dbReference type="InterPro" id="IPR036291">
    <property type="entry name" value="NAD(P)-bd_dom_sf"/>
</dbReference>
<dbReference type="EMBL" id="VKAC01000004">
    <property type="protein sequence ID" value="TXR56748.1"/>
    <property type="molecule type" value="Genomic_DNA"/>
</dbReference>
<dbReference type="InterPro" id="IPR051783">
    <property type="entry name" value="NAD(P)-dependent_oxidoreduct"/>
</dbReference>
<evidence type="ECO:0000313" key="4">
    <source>
        <dbReference type="Proteomes" id="UP000321234"/>
    </source>
</evidence>